<evidence type="ECO:0000256" key="4">
    <source>
        <dbReference type="ARBA" id="ARBA00022989"/>
    </source>
</evidence>
<dbReference type="GO" id="GO:0070453">
    <property type="term" value="P:regulation of heme biosynthetic process"/>
    <property type="evidence" value="ECO:0007669"/>
    <property type="project" value="TreeGrafter"/>
</dbReference>
<gene>
    <name evidence="10" type="ORF">MONAX_5E029805</name>
</gene>
<dbReference type="AlphaFoldDB" id="A0A5E4A8A5"/>
<dbReference type="PANTHER" id="PTHR12668">
    <property type="entry name" value="TRANSMEMBRANE PROTEIN 14, 15"/>
    <property type="match status" value="1"/>
</dbReference>
<dbReference type="Gene3D" id="1.10.10.1740">
    <property type="entry name" value="Transmembrane protein 14-like"/>
    <property type="match status" value="1"/>
</dbReference>
<keyword evidence="3 9" id="KW-0812">Transmembrane</keyword>
<reference evidence="10" key="1">
    <citation type="submission" date="2019-04" db="EMBL/GenBank/DDBJ databases">
        <authorList>
            <person name="Alioto T."/>
            <person name="Alioto T."/>
        </authorList>
    </citation>
    <scope>NUCLEOTIDE SEQUENCE [LARGE SCALE GENOMIC DNA]</scope>
</reference>
<dbReference type="FunFam" id="1.10.10.1740:FF:000002">
    <property type="entry name" value="Transmembrane protein 14C"/>
    <property type="match status" value="1"/>
</dbReference>
<comment type="similarity">
    <text evidence="2">Belongs to the TMEM14 family.</text>
</comment>
<comment type="subcellular location">
    <subcellularLocation>
        <location evidence="1">Mitochondrion membrane</location>
        <topology evidence="1">Multi-pass membrane protein</topology>
    </subcellularLocation>
</comment>
<feature type="transmembrane region" description="Helical" evidence="9">
    <location>
        <begin position="120"/>
        <end position="139"/>
    </location>
</feature>
<evidence type="ECO:0000256" key="9">
    <source>
        <dbReference type="SAM" id="Phobius"/>
    </source>
</evidence>
<evidence type="ECO:0000256" key="5">
    <source>
        <dbReference type="ARBA" id="ARBA00023133"/>
    </source>
</evidence>
<dbReference type="PANTHER" id="PTHR12668:SF4">
    <property type="entry name" value="TRANSMEMBRANE PROTEIN 14C-RELATED"/>
    <property type="match status" value="1"/>
</dbReference>
<keyword evidence="5" id="KW-0350">Heme biosynthesis</keyword>
<feature type="transmembrane region" description="Helical" evidence="9">
    <location>
        <begin position="146"/>
        <end position="164"/>
    </location>
</feature>
<name>A0A5E4A8A5_MARMO</name>
<dbReference type="Pfam" id="PF03647">
    <property type="entry name" value="Tmemb_14"/>
    <property type="match status" value="1"/>
</dbReference>
<keyword evidence="4 9" id="KW-1133">Transmembrane helix</keyword>
<evidence type="ECO:0000256" key="2">
    <source>
        <dbReference type="ARBA" id="ARBA00007590"/>
    </source>
</evidence>
<evidence type="ECO:0000256" key="6">
    <source>
        <dbReference type="ARBA" id="ARBA00023136"/>
    </source>
</evidence>
<dbReference type="EMBL" id="CABDUW010000028">
    <property type="protein sequence ID" value="VTJ53364.1"/>
    <property type="molecule type" value="Genomic_DNA"/>
</dbReference>
<dbReference type="Proteomes" id="UP000335636">
    <property type="component" value="Unassembled WGS sequence"/>
</dbReference>
<dbReference type="InterPro" id="IPR005349">
    <property type="entry name" value="TMEM14"/>
</dbReference>
<evidence type="ECO:0000256" key="1">
    <source>
        <dbReference type="ARBA" id="ARBA00004225"/>
    </source>
</evidence>
<evidence type="ECO:0000313" key="10">
    <source>
        <dbReference type="EMBL" id="VTJ53364.1"/>
    </source>
</evidence>
<evidence type="ECO:0000256" key="8">
    <source>
        <dbReference type="ARBA" id="ARBA00039421"/>
    </source>
</evidence>
<comment type="caution">
    <text evidence="10">The sequence shown here is derived from an EMBL/GenBank/DDBJ whole genome shotgun (WGS) entry which is preliminary data.</text>
</comment>
<organism evidence="10 11">
    <name type="scientific">Marmota monax</name>
    <name type="common">Woodchuck</name>
    <dbReference type="NCBI Taxonomy" id="9995"/>
    <lineage>
        <taxon>Eukaryota</taxon>
        <taxon>Metazoa</taxon>
        <taxon>Chordata</taxon>
        <taxon>Craniata</taxon>
        <taxon>Vertebrata</taxon>
        <taxon>Euteleostomi</taxon>
        <taxon>Mammalia</taxon>
        <taxon>Eutheria</taxon>
        <taxon>Euarchontoglires</taxon>
        <taxon>Glires</taxon>
        <taxon>Rodentia</taxon>
        <taxon>Sciuromorpha</taxon>
        <taxon>Sciuridae</taxon>
        <taxon>Xerinae</taxon>
        <taxon>Marmotini</taxon>
        <taxon>Marmota</taxon>
    </lineage>
</organism>
<feature type="transmembrane region" description="Helical" evidence="9">
    <location>
        <begin position="94"/>
        <end position="114"/>
    </location>
</feature>
<evidence type="ECO:0000256" key="7">
    <source>
        <dbReference type="ARBA" id="ARBA00037428"/>
    </source>
</evidence>
<dbReference type="GO" id="GO:0006783">
    <property type="term" value="P:heme biosynthetic process"/>
    <property type="evidence" value="ECO:0007669"/>
    <property type="project" value="UniProtKB-KW"/>
</dbReference>
<accession>A0A5E4A8A5</accession>
<comment type="function">
    <text evidence="7">Required for normal heme biosynthesis.</text>
</comment>
<protein>
    <recommendedName>
        <fullName evidence="8">Transmembrane protein 14C</fullName>
    </recommendedName>
</protein>
<keyword evidence="6 9" id="KW-0472">Membrane</keyword>
<dbReference type="InterPro" id="IPR044890">
    <property type="entry name" value="TMEM14_sf"/>
</dbReference>
<keyword evidence="11" id="KW-1185">Reference proteome</keyword>
<evidence type="ECO:0000313" key="11">
    <source>
        <dbReference type="Proteomes" id="UP000335636"/>
    </source>
</evidence>
<proteinExistence type="inferred from homology"/>
<sequence>MFIEHPFCAKPYIKCCIPVFPLMEWGGELCHERPAGAATSRDLGSDLRLLSLLLVRLVRRCRPSRELLGCRPGVVLADCLESAMQKNTGPMVPLHYFGFGYAALVATGGIIGYAKAGSVPSLAAGLFFGSLAGLGAYQLSQDPRNIWIFLATSGTLAGIMGMRFYHSGKFMPAGLIAGASLLMVAKLGISMLNRPEP</sequence>
<feature type="transmembrane region" description="Helical" evidence="9">
    <location>
        <begin position="170"/>
        <end position="189"/>
    </location>
</feature>
<evidence type="ECO:0000256" key="3">
    <source>
        <dbReference type="ARBA" id="ARBA00022692"/>
    </source>
</evidence>
<dbReference type="GO" id="GO:0031966">
    <property type="term" value="C:mitochondrial membrane"/>
    <property type="evidence" value="ECO:0007669"/>
    <property type="project" value="UniProtKB-SubCell"/>
</dbReference>